<dbReference type="AlphaFoldDB" id="A0A1G2F628"/>
<sequence>MQNIPLPQKPKIILKSENSATFEIEGCYPGYGITLGNALRRVLLSSLPGASATGFKIKGVQHEFSTIPHVAEDAIELMLNLKKVRFKLYGDEPVTVTLSVKGQKDVMASDIKTSSEIEVINKDQHIAALTDKKADFEMEIKVEKGLGFVPVERRKKEKLDIGMIALDAIFTPVLKANFEVENMRVGEQTDFNRLKILVETDGSITPEEAFLETTKILVDQFGQFLKTEEENKEENEIGETIEAAETDEISKIKIEELKLSTRIFNALNEGGIKTLGGLAKKNETTLLEIEGMGEKGIKEIKKVLKKYELEMK</sequence>
<evidence type="ECO:0000256" key="10">
    <source>
        <dbReference type="ARBA" id="ARBA00048552"/>
    </source>
</evidence>
<dbReference type="Pfam" id="PF01193">
    <property type="entry name" value="RNA_pol_L"/>
    <property type="match status" value="1"/>
</dbReference>
<dbReference type="InterPro" id="IPR036643">
    <property type="entry name" value="RNApol_insert_sf"/>
</dbReference>
<comment type="function">
    <text evidence="11">DNA-dependent RNA polymerase catalyzes the transcription of DNA into RNA using the four ribonucleoside triphosphates as substrates.</text>
</comment>
<dbReference type="SUPFAM" id="SSF47789">
    <property type="entry name" value="C-terminal domain of RNA polymerase alpha subunit"/>
    <property type="match status" value="1"/>
</dbReference>
<dbReference type="CDD" id="cd06928">
    <property type="entry name" value="RNAP_alpha_NTD"/>
    <property type="match status" value="1"/>
</dbReference>
<dbReference type="InterPro" id="IPR011260">
    <property type="entry name" value="RNAP_asu_C"/>
</dbReference>
<dbReference type="Proteomes" id="UP000177725">
    <property type="component" value="Unassembled WGS sequence"/>
</dbReference>
<dbReference type="Pfam" id="PF01000">
    <property type="entry name" value="RNA_pol_A_bac"/>
    <property type="match status" value="1"/>
</dbReference>
<evidence type="ECO:0000256" key="4">
    <source>
        <dbReference type="ARBA" id="ARBA00022478"/>
    </source>
</evidence>
<dbReference type="GO" id="GO:0003677">
    <property type="term" value="F:DNA binding"/>
    <property type="evidence" value="ECO:0007669"/>
    <property type="project" value="UniProtKB-UniRule"/>
</dbReference>
<comment type="catalytic activity">
    <reaction evidence="10 11">
        <text>RNA(n) + a ribonucleoside 5'-triphosphate = RNA(n+1) + diphosphate</text>
        <dbReference type="Rhea" id="RHEA:21248"/>
        <dbReference type="Rhea" id="RHEA-COMP:14527"/>
        <dbReference type="Rhea" id="RHEA-COMP:17342"/>
        <dbReference type="ChEBI" id="CHEBI:33019"/>
        <dbReference type="ChEBI" id="CHEBI:61557"/>
        <dbReference type="ChEBI" id="CHEBI:140395"/>
        <dbReference type="EC" id="2.7.7.6"/>
    </reaction>
</comment>
<keyword evidence="5 11" id="KW-0808">Transferase</keyword>
<dbReference type="NCBIfam" id="NF003519">
    <property type="entry name" value="PRK05182.2-5"/>
    <property type="match status" value="1"/>
</dbReference>
<comment type="caution">
    <text evidence="13">The sequence shown here is derived from an EMBL/GenBank/DDBJ whole genome shotgun (WGS) entry which is preliminary data.</text>
</comment>
<dbReference type="GO" id="GO:0000428">
    <property type="term" value="C:DNA-directed RNA polymerase complex"/>
    <property type="evidence" value="ECO:0007669"/>
    <property type="project" value="UniProtKB-KW"/>
</dbReference>
<evidence type="ECO:0000256" key="3">
    <source>
        <dbReference type="ARBA" id="ARBA00015972"/>
    </source>
</evidence>
<evidence type="ECO:0000256" key="8">
    <source>
        <dbReference type="ARBA" id="ARBA00032524"/>
    </source>
</evidence>
<feature type="domain" description="DNA-directed RNA polymerase RpoA/D/Rpb3-type" evidence="12">
    <location>
        <begin position="19"/>
        <end position="227"/>
    </location>
</feature>
<reference evidence="13 14" key="1">
    <citation type="journal article" date="2016" name="Nat. Commun.">
        <title>Thousands of microbial genomes shed light on interconnected biogeochemical processes in an aquifer system.</title>
        <authorList>
            <person name="Anantharaman K."/>
            <person name="Brown C.T."/>
            <person name="Hug L.A."/>
            <person name="Sharon I."/>
            <person name="Castelle C.J."/>
            <person name="Probst A.J."/>
            <person name="Thomas B.C."/>
            <person name="Singh A."/>
            <person name="Wilkins M.J."/>
            <person name="Karaoz U."/>
            <person name="Brodie E.L."/>
            <person name="Williams K.H."/>
            <person name="Hubbard S.S."/>
            <person name="Banfield J.F."/>
        </authorList>
    </citation>
    <scope>NUCLEOTIDE SEQUENCE [LARGE SCALE GENOMIC DNA]</scope>
</reference>
<dbReference type="InterPro" id="IPR011262">
    <property type="entry name" value="DNA-dir_RNA_pol_insert"/>
</dbReference>
<dbReference type="NCBIfam" id="TIGR02027">
    <property type="entry name" value="rpoA"/>
    <property type="match status" value="1"/>
</dbReference>
<protein>
    <recommendedName>
        <fullName evidence="3 11">DNA-directed RNA polymerase subunit alpha</fullName>
        <shortName evidence="11">RNAP subunit alpha</shortName>
        <ecNumber evidence="2 11">2.7.7.6</ecNumber>
    </recommendedName>
    <alternativeName>
        <fullName evidence="9 11">RNA polymerase subunit alpha</fullName>
    </alternativeName>
    <alternativeName>
        <fullName evidence="8 11">Transcriptase subunit alpha</fullName>
    </alternativeName>
</protein>
<comment type="similarity">
    <text evidence="1 11">Belongs to the RNA polymerase alpha chain family.</text>
</comment>
<feature type="region of interest" description="Alpha C-terminal domain (alpha-CTD)" evidence="11">
    <location>
        <begin position="246"/>
        <end position="312"/>
    </location>
</feature>
<evidence type="ECO:0000256" key="6">
    <source>
        <dbReference type="ARBA" id="ARBA00022695"/>
    </source>
</evidence>
<dbReference type="InterPro" id="IPR011773">
    <property type="entry name" value="DNA-dir_RpoA"/>
</dbReference>
<evidence type="ECO:0000256" key="11">
    <source>
        <dbReference type="HAMAP-Rule" id="MF_00059"/>
    </source>
</evidence>
<dbReference type="SUPFAM" id="SSF56553">
    <property type="entry name" value="Insert subdomain of RNA polymerase alpha subunit"/>
    <property type="match status" value="1"/>
</dbReference>
<dbReference type="Gene3D" id="2.170.120.12">
    <property type="entry name" value="DNA-directed RNA polymerase, insert domain"/>
    <property type="match status" value="1"/>
</dbReference>
<gene>
    <name evidence="11" type="primary">rpoA</name>
    <name evidence="13" type="ORF">A2174_03280</name>
</gene>
<evidence type="ECO:0000256" key="9">
    <source>
        <dbReference type="ARBA" id="ARBA00033070"/>
    </source>
</evidence>
<feature type="region of interest" description="Alpha N-terminal domain (alpha-NTD)" evidence="11">
    <location>
        <begin position="1"/>
        <end position="229"/>
    </location>
</feature>
<keyword evidence="7 11" id="KW-0804">Transcription</keyword>
<dbReference type="InterPro" id="IPR011263">
    <property type="entry name" value="DNA-dir_RNA_pol_RpoA/D/Rpb3"/>
</dbReference>
<dbReference type="HAMAP" id="MF_00059">
    <property type="entry name" value="RNApol_bact_RpoA"/>
    <property type="match status" value="1"/>
</dbReference>
<dbReference type="GO" id="GO:0006351">
    <property type="term" value="P:DNA-templated transcription"/>
    <property type="evidence" value="ECO:0007669"/>
    <property type="project" value="UniProtKB-UniRule"/>
</dbReference>
<dbReference type="Gene3D" id="1.10.150.20">
    <property type="entry name" value="5' to 3' exonuclease, C-terminal subdomain"/>
    <property type="match status" value="1"/>
</dbReference>
<evidence type="ECO:0000256" key="1">
    <source>
        <dbReference type="ARBA" id="ARBA00007123"/>
    </source>
</evidence>
<comment type="subunit">
    <text evidence="11">Homodimer. The RNAP catalytic core consists of 2 alpha, 1 beta, 1 beta' and 1 omega subunit. When a sigma factor is associated with the core the holoenzyme is formed, which can initiate transcription.</text>
</comment>
<accession>A0A1G2F628</accession>
<dbReference type="GO" id="GO:0003899">
    <property type="term" value="F:DNA-directed RNA polymerase activity"/>
    <property type="evidence" value="ECO:0007669"/>
    <property type="project" value="UniProtKB-UniRule"/>
</dbReference>
<keyword evidence="6 11" id="KW-0548">Nucleotidyltransferase</keyword>
<dbReference type="SMART" id="SM00662">
    <property type="entry name" value="RPOLD"/>
    <property type="match status" value="1"/>
</dbReference>
<dbReference type="GO" id="GO:0005737">
    <property type="term" value="C:cytoplasm"/>
    <property type="evidence" value="ECO:0007669"/>
    <property type="project" value="UniProtKB-ARBA"/>
</dbReference>
<evidence type="ECO:0000256" key="2">
    <source>
        <dbReference type="ARBA" id="ARBA00012418"/>
    </source>
</evidence>
<dbReference type="EMBL" id="MHMV01000043">
    <property type="protein sequence ID" value="OGZ33499.1"/>
    <property type="molecule type" value="Genomic_DNA"/>
</dbReference>
<dbReference type="InterPro" id="IPR036603">
    <property type="entry name" value="RBP11-like"/>
</dbReference>
<organism evidence="13 14">
    <name type="scientific">Candidatus Portnoybacteria bacterium RBG_13_41_18</name>
    <dbReference type="NCBI Taxonomy" id="1801991"/>
    <lineage>
        <taxon>Bacteria</taxon>
        <taxon>Candidatus Portnoyibacteriota</taxon>
    </lineage>
</organism>
<evidence type="ECO:0000256" key="5">
    <source>
        <dbReference type="ARBA" id="ARBA00022679"/>
    </source>
</evidence>
<comment type="domain">
    <text evidence="11">The N-terminal domain is essential for RNAP assembly and basal transcription, whereas the C-terminal domain is involved in interaction with transcriptional regulators and with upstream promoter elements.</text>
</comment>
<keyword evidence="4 11" id="KW-0240">DNA-directed RNA polymerase</keyword>
<evidence type="ECO:0000256" key="7">
    <source>
        <dbReference type="ARBA" id="ARBA00023163"/>
    </source>
</evidence>
<dbReference type="Gene3D" id="3.30.1360.10">
    <property type="entry name" value="RNA polymerase, RBP11-like subunit"/>
    <property type="match status" value="1"/>
</dbReference>
<name>A0A1G2F628_9BACT</name>
<dbReference type="Pfam" id="PF03118">
    <property type="entry name" value="RNA_pol_A_CTD"/>
    <property type="match status" value="1"/>
</dbReference>
<dbReference type="SUPFAM" id="SSF55257">
    <property type="entry name" value="RBP11-like subunits of RNA polymerase"/>
    <property type="match status" value="1"/>
</dbReference>
<evidence type="ECO:0000313" key="14">
    <source>
        <dbReference type="Proteomes" id="UP000177725"/>
    </source>
</evidence>
<evidence type="ECO:0000313" key="13">
    <source>
        <dbReference type="EMBL" id="OGZ33499.1"/>
    </source>
</evidence>
<evidence type="ECO:0000259" key="12">
    <source>
        <dbReference type="SMART" id="SM00662"/>
    </source>
</evidence>
<dbReference type="GO" id="GO:0046983">
    <property type="term" value="F:protein dimerization activity"/>
    <property type="evidence" value="ECO:0007669"/>
    <property type="project" value="InterPro"/>
</dbReference>
<proteinExistence type="inferred from homology"/>
<dbReference type="EC" id="2.7.7.6" evidence="2 11"/>
<dbReference type="FunFam" id="2.170.120.12:FF:000001">
    <property type="entry name" value="DNA-directed RNA polymerase subunit alpha"/>
    <property type="match status" value="1"/>
</dbReference>